<protein>
    <submittedName>
        <fullName evidence="1">Uncharacterized protein</fullName>
    </submittedName>
</protein>
<dbReference type="AlphaFoldDB" id="E9I774"/>
<dbReference type="KEGG" id="dpx:DAPPUDRAFT_345077"/>
<dbReference type="HOGENOM" id="CLU_1779304_0_0_1"/>
<evidence type="ECO:0000313" key="1">
    <source>
        <dbReference type="EMBL" id="EFX60156.1"/>
    </source>
</evidence>
<accession>E9I774</accession>
<organism evidence="1 2">
    <name type="scientific">Daphnia pulex</name>
    <name type="common">Water flea</name>
    <dbReference type="NCBI Taxonomy" id="6669"/>
    <lineage>
        <taxon>Eukaryota</taxon>
        <taxon>Metazoa</taxon>
        <taxon>Ecdysozoa</taxon>
        <taxon>Arthropoda</taxon>
        <taxon>Crustacea</taxon>
        <taxon>Branchiopoda</taxon>
        <taxon>Diplostraca</taxon>
        <taxon>Cladocera</taxon>
        <taxon>Anomopoda</taxon>
        <taxon>Daphniidae</taxon>
        <taxon>Daphnia</taxon>
    </lineage>
</organism>
<dbReference type="InParanoid" id="E9I774"/>
<dbReference type="EMBL" id="GL737009">
    <property type="protein sequence ID" value="EFX60156.1"/>
    <property type="molecule type" value="Genomic_DNA"/>
</dbReference>
<proteinExistence type="predicted"/>
<gene>
    <name evidence="1" type="ORF">DAPPUDRAFT_345077</name>
</gene>
<sequence length="146" mass="16630">MIGKGKKEIVSDVVDLDRRLEECRGRSEFYYDGREDKGGESLRLSKKMTHEEIVDSVTKLTQELCEEELEVYVRVLGRAEENQGLSVQFGPVFGRLPTMFCTLKETKDKTSFMKGRIGKKLSVQILQGSREGKSMVVSHVHVPMEM</sequence>
<evidence type="ECO:0000313" key="2">
    <source>
        <dbReference type="Proteomes" id="UP000000305"/>
    </source>
</evidence>
<reference evidence="1 2" key="1">
    <citation type="journal article" date="2011" name="Science">
        <title>The ecoresponsive genome of Daphnia pulex.</title>
        <authorList>
            <person name="Colbourne J.K."/>
            <person name="Pfrender M.E."/>
            <person name="Gilbert D."/>
            <person name="Thomas W.K."/>
            <person name="Tucker A."/>
            <person name="Oakley T.H."/>
            <person name="Tokishita S."/>
            <person name="Aerts A."/>
            <person name="Arnold G.J."/>
            <person name="Basu M.K."/>
            <person name="Bauer D.J."/>
            <person name="Caceres C.E."/>
            <person name="Carmel L."/>
            <person name="Casola C."/>
            <person name="Choi J.H."/>
            <person name="Detter J.C."/>
            <person name="Dong Q."/>
            <person name="Dusheyko S."/>
            <person name="Eads B.D."/>
            <person name="Frohlich T."/>
            <person name="Geiler-Samerotte K.A."/>
            <person name="Gerlach D."/>
            <person name="Hatcher P."/>
            <person name="Jogdeo S."/>
            <person name="Krijgsveld J."/>
            <person name="Kriventseva E.V."/>
            <person name="Kultz D."/>
            <person name="Laforsch C."/>
            <person name="Lindquist E."/>
            <person name="Lopez J."/>
            <person name="Manak J.R."/>
            <person name="Muller J."/>
            <person name="Pangilinan J."/>
            <person name="Patwardhan R.P."/>
            <person name="Pitluck S."/>
            <person name="Pritham E.J."/>
            <person name="Rechtsteiner A."/>
            <person name="Rho M."/>
            <person name="Rogozin I.B."/>
            <person name="Sakarya O."/>
            <person name="Salamov A."/>
            <person name="Schaack S."/>
            <person name="Shapiro H."/>
            <person name="Shiga Y."/>
            <person name="Skalitzky C."/>
            <person name="Smith Z."/>
            <person name="Souvorov A."/>
            <person name="Sung W."/>
            <person name="Tang Z."/>
            <person name="Tsuchiya D."/>
            <person name="Tu H."/>
            <person name="Vos H."/>
            <person name="Wang M."/>
            <person name="Wolf Y.I."/>
            <person name="Yamagata H."/>
            <person name="Yamada T."/>
            <person name="Ye Y."/>
            <person name="Shaw J.R."/>
            <person name="Andrews J."/>
            <person name="Crease T.J."/>
            <person name="Tang H."/>
            <person name="Lucas S.M."/>
            <person name="Robertson H.M."/>
            <person name="Bork P."/>
            <person name="Koonin E.V."/>
            <person name="Zdobnov E.M."/>
            <person name="Grigoriev I.V."/>
            <person name="Lynch M."/>
            <person name="Boore J.L."/>
        </authorList>
    </citation>
    <scope>NUCLEOTIDE SEQUENCE [LARGE SCALE GENOMIC DNA]</scope>
</reference>
<name>E9I774_DAPPU</name>
<keyword evidence="2" id="KW-1185">Reference proteome</keyword>
<dbReference type="Proteomes" id="UP000000305">
    <property type="component" value="Unassembled WGS sequence"/>
</dbReference>